<proteinExistence type="predicted"/>
<feature type="compositionally biased region" description="Pro residues" evidence="1">
    <location>
        <begin position="80"/>
        <end position="97"/>
    </location>
</feature>
<dbReference type="InterPro" id="IPR000219">
    <property type="entry name" value="DH_dom"/>
</dbReference>
<dbReference type="GO" id="GO:0005737">
    <property type="term" value="C:cytoplasm"/>
    <property type="evidence" value="ECO:0007669"/>
    <property type="project" value="TreeGrafter"/>
</dbReference>
<feature type="region of interest" description="Disordered" evidence="1">
    <location>
        <begin position="61"/>
        <end position="131"/>
    </location>
</feature>
<evidence type="ECO:0000313" key="4">
    <source>
        <dbReference type="Proteomes" id="UP000623687"/>
    </source>
</evidence>
<reference evidence="3" key="1">
    <citation type="submission" date="2019-07" db="EMBL/GenBank/DDBJ databases">
        <authorList>
            <person name="Palmer J.M."/>
        </authorList>
    </citation>
    <scope>NUCLEOTIDE SEQUENCE</scope>
    <source>
        <strain evidence="3">PC9</strain>
    </source>
</reference>
<dbReference type="Proteomes" id="UP000623687">
    <property type="component" value="Unassembled WGS sequence"/>
</dbReference>
<dbReference type="GO" id="GO:0005085">
    <property type="term" value="F:guanyl-nucleotide exchange factor activity"/>
    <property type="evidence" value="ECO:0007669"/>
    <property type="project" value="InterPro"/>
</dbReference>
<protein>
    <recommendedName>
        <fullName evidence="2">DH domain-containing protein</fullName>
    </recommendedName>
</protein>
<dbReference type="EMBL" id="JACETU010000005">
    <property type="protein sequence ID" value="KAF7428919.1"/>
    <property type="molecule type" value="Genomic_DNA"/>
</dbReference>
<feature type="region of interest" description="Disordered" evidence="1">
    <location>
        <begin position="275"/>
        <end position="314"/>
    </location>
</feature>
<dbReference type="SMART" id="SM00325">
    <property type="entry name" value="RhoGEF"/>
    <property type="match status" value="1"/>
</dbReference>
<feature type="region of interest" description="Disordered" evidence="1">
    <location>
        <begin position="1"/>
        <end position="45"/>
    </location>
</feature>
<organism evidence="3 4">
    <name type="scientific">Pleurotus ostreatus</name>
    <name type="common">Oyster mushroom</name>
    <name type="synonym">White-rot fungus</name>
    <dbReference type="NCBI Taxonomy" id="5322"/>
    <lineage>
        <taxon>Eukaryota</taxon>
        <taxon>Fungi</taxon>
        <taxon>Dikarya</taxon>
        <taxon>Basidiomycota</taxon>
        <taxon>Agaricomycotina</taxon>
        <taxon>Agaricomycetes</taxon>
        <taxon>Agaricomycetidae</taxon>
        <taxon>Agaricales</taxon>
        <taxon>Pleurotineae</taxon>
        <taxon>Pleurotaceae</taxon>
        <taxon>Pleurotus</taxon>
    </lineage>
</organism>
<feature type="region of interest" description="Disordered" evidence="1">
    <location>
        <begin position="867"/>
        <end position="889"/>
    </location>
</feature>
<dbReference type="Gene3D" id="1.20.900.10">
    <property type="entry name" value="Dbl homology (DH) domain"/>
    <property type="match status" value="1"/>
</dbReference>
<comment type="caution">
    <text evidence="3">The sequence shown here is derived from an EMBL/GenBank/DDBJ whole genome shotgun (WGS) entry which is preliminary data.</text>
</comment>
<sequence length="1375" mass="147627">MDSDAADTERVTELGSDSEGQDAQNKIEQQPRSRRVGMQLTNPPPNLVLSLAALTYTGLDTITTSSPLPQTPTTTDKPLPRPPLASPPLPPRSPLRQPPRRNIAPLITTAPSRESQNSNESAESHSGHTPIETAEDFPAEASRESIMSITQLLEEINSAALIVQPSTSAMMNGTMSKSVPVKPSGSQRPDSPPLPSPPSPKELKETKAKAKAMTKRQHALHELLSSERAFASDLALIREVHIPLAMGLPASFSLPAAPHEGTSTEIVVSNGSRTLSTASSSTTSSASTNFSSASSSTTATSVSSSSTYTPFSTSNPPFSPLDTKVIFSNIAELAFFSDKFCDLLEEALGAEIEGGQGEDRVGDLFCRVISDLEVPYKQYITKHPTALARLAALTKGLPAPDDQASEPSQQPLSTYLALTQRIASTHSHAWDLPSLLIKPVQRLLKYPLLIQAIIDATPPSHSDYQRLKEAKERTEEVARAVNEERRRKEVVMEVLEKGRKGAGIGILALKDLIGMEAIGSISGLVGAAASPKKKGLGGKMKGLKSPMKGASSDDFDSGFASPLSHNGSTVTLTSTFSGANTPMKDTNSESLLVLALAWHLDETYAFLHRFATEIVDWSRVMKKNVEALEMWARAFGRVIGLSVDPCLFDDDATLLDESFGMGSQGSGASGMGGAQGSYSHSMFEEEVMHSEAFDAFINLVRSRLLPLTAQLERDIKSRLLDPMTKLVKSMNEPRILINAMNGFRPIHDHLLNTPITSSSGKNRPSPSLLQASSTYLALRGQLATELPAFVELLNKGVKATLKEWVGMQVDYWKEVRVQWMDLWEMLRVEGEGNGGARETIGIWESRWREVDEVLQMLPIVRPIVGSKEKEKEKTGKKDKSKAKDKWRARSGSVGANINAQWSVGVAGTLESLDPTKTGSSKGRSSMGTTASEGSVATRAGGILAALEPSLQPHHGSSSYSGLPSPGFGNGGGIPYVSGPLPLAPRGRARGGTETPLRHGGSSMYDMPGAIRRDTSSHGDVATSHSSSRYSGGSGSSGRPAAADPDETLGLSAARTAQAKRGSSRSRRDQQQIDGAPTAVVDYRVNGGGDPGFGELGESEYYQADMADYLVALGLDNSSTSFDDYIAVEEPPTARPTPTSSAPRPKPSMQPRTKSMPTLTQAGGSSSEVPSLRSSTTSAKILSDENQREEERDRGRTSRKPSIRRKFTDSLRSSHSSSSSIQNQVQQQQSPSQPRRHRSPSAKSTNDTYFYVDPNAPPTPGSNVTTFASSANQGYIASNGNGTSRKSWSSAPPKYVCQVVHACNPPSGVSYFSYPFFRLVEGHLYEVLHEAGHPSMHPKLPLHVDDGADCLLLVRDANSTVGWALASFLIPLEDDI</sequence>
<feature type="region of interest" description="Disordered" evidence="1">
    <location>
        <begin position="910"/>
        <end position="934"/>
    </location>
</feature>
<gene>
    <name evidence="3" type="ORF">PC9H_008155</name>
</gene>
<feature type="compositionally biased region" description="Polar residues" evidence="1">
    <location>
        <begin position="109"/>
        <end position="121"/>
    </location>
</feature>
<feature type="compositionally biased region" description="Basic and acidic residues" evidence="1">
    <location>
        <begin position="1181"/>
        <end position="1195"/>
    </location>
</feature>
<feature type="domain" description="DH" evidence="2">
    <location>
        <begin position="215"/>
        <end position="484"/>
    </location>
</feature>
<feature type="compositionally biased region" description="Polar residues" evidence="1">
    <location>
        <begin position="21"/>
        <end position="30"/>
    </location>
</feature>
<dbReference type="InterPro" id="IPR051492">
    <property type="entry name" value="Dynamin-Rho_GEF"/>
</dbReference>
<dbReference type="PANTHER" id="PTHR22834:SF20">
    <property type="entry name" value="SH3 DOMAIN-CONTAINING PROTEIN"/>
    <property type="match status" value="1"/>
</dbReference>
<dbReference type="RefSeq" id="XP_036631291.1">
    <property type="nucleotide sequence ID" value="XM_036777671.1"/>
</dbReference>
<evidence type="ECO:0000313" key="3">
    <source>
        <dbReference type="EMBL" id="KAF7428919.1"/>
    </source>
</evidence>
<dbReference type="Gene3D" id="1.20.1270.60">
    <property type="entry name" value="Arfaptin homology (AH) domain/BAR domain"/>
    <property type="match status" value="1"/>
</dbReference>
<feature type="compositionally biased region" description="Polar residues" evidence="1">
    <location>
        <begin position="1149"/>
        <end position="1179"/>
    </location>
</feature>
<feature type="compositionally biased region" description="Polar residues" evidence="1">
    <location>
        <begin position="914"/>
        <end position="934"/>
    </location>
</feature>
<evidence type="ECO:0000256" key="1">
    <source>
        <dbReference type="SAM" id="MobiDB-lite"/>
    </source>
</evidence>
<dbReference type="PANTHER" id="PTHR22834">
    <property type="entry name" value="NUCLEAR FUSION PROTEIN FUS2"/>
    <property type="match status" value="1"/>
</dbReference>
<dbReference type="Pfam" id="PF00621">
    <property type="entry name" value="RhoGEF"/>
    <property type="match status" value="1"/>
</dbReference>
<dbReference type="PROSITE" id="PS50010">
    <property type="entry name" value="DH_2"/>
    <property type="match status" value="1"/>
</dbReference>
<feature type="compositionally biased region" description="Low complexity" evidence="1">
    <location>
        <begin position="1209"/>
        <end position="1232"/>
    </location>
</feature>
<feature type="region of interest" description="Disordered" evidence="1">
    <location>
        <begin position="1128"/>
        <end position="1261"/>
    </location>
</feature>
<dbReference type="InterPro" id="IPR027267">
    <property type="entry name" value="AH/BAR_dom_sf"/>
</dbReference>
<feature type="compositionally biased region" description="Pro residues" evidence="1">
    <location>
        <begin position="190"/>
        <end position="200"/>
    </location>
</feature>
<dbReference type="InterPro" id="IPR035899">
    <property type="entry name" value="DBL_dom_sf"/>
</dbReference>
<dbReference type="SUPFAM" id="SSF48065">
    <property type="entry name" value="DBL homology domain (DH-domain)"/>
    <property type="match status" value="1"/>
</dbReference>
<dbReference type="OrthoDB" id="10256089at2759"/>
<feature type="region of interest" description="Disordered" evidence="1">
    <location>
        <begin position="978"/>
        <end position="1085"/>
    </location>
</feature>
<keyword evidence="4" id="KW-1185">Reference proteome</keyword>
<feature type="compositionally biased region" description="Low complexity" evidence="1">
    <location>
        <begin position="61"/>
        <end position="75"/>
    </location>
</feature>
<accession>A0A8H6ZUU3</accession>
<feature type="region of interest" description="Disordered" evidence="1">
    <location>
        <begin position="172"/>
        <end position="213"/>
    </location>
</feature>
<evidence type="ECO:0000259" key="2">
    <source>
        <dbReference type="PROSITE" id="PS50010"/>
    </source>
</evidence>
<dbReference type="CDD" id="cd00160">
    <property type="entry name" value="RhoGEF"/>
    <property type="match status" value="1"/>
</dbReference>
<name>A0A8H6ZUU3_PLEOS</name>
<feature type="compositionally biased region" description="Basic and acidic residues" evidence="1">
    <location>
        <begin position="867"/>
        <end position="887"/>
    </location>
</feature>
<dbReference type="VEuPathDB" id="FungiDB:PC9H_008155"/>
<dbReference type="GeneID" id="59377973"/>